<comment type="similarity">
    <text evidence="2">Belongs to the SELO family.</text>
</comment>
<keyword evidence="7" id="KW-0067">ATP-binding</keyword>
<organism evidence="12 13">
    <name type="scientific">Rousettus aegyptiacus</name>
    <name type="common">Egyptian fruit bat</name>
    <name type="synonym">Pteropus aegyptiacus</name>
    <dbReference type="NCBI Taxonomy" id="9407"/>
    <lineage>
        <taxon>Eukaryota</taxon>
        <taxon>Metazoa</taxon>
        <taxon>Chordata</taxon>
        <taxon>Craniata</taxon>
        <taxon>Vertebrata</taxon>
        <taxon>Euteleostomi</taxon>
        <taxon>Mammalia</taxon>
        <taxon>Eutheria</taxon>
        <taxon>Laurasiatheria</taxon>
        <taxon>Chiroptera</taxon>
        <taxon>Yinpterochiroptera</taxon>
        <taxon>Pteropodoidea</taxon>
        <taxon>Pteropodidae</taxon>
        <taxon>Rousettinae</taxon>
        <taxon>Rousettus</taxon>
    </lineage>
</organism>
<evidence type="ECO:0000256" key="5">
    <source>
        <dbReference type="ARBA" id="ARBA00022723"/>
    </source>
</evidence>
<name>A0A7J8JI92_ROUAE</name>
<feature type="signal peptide" evidence="11">
    <location>
        <begin position="1"/>
        <end position="17"/>
    </location>
</feature>
<dbReference type="Pfam" id="PF02696">
    <property type="entry name" value="SelO"/>
    <property type="match status" value="1"/>
</dbReference>
<evidence type="ECO:0000256" key="7">
    <source>
        <dbReference type="ARBA" id="ARBA00022840"/>
    </source>
</evidence>
<dbReference type="Proteomes" id="UP000593571">
    <property type="component" value="Unassembled WGS sequence"/>
</dbReference>
<comment type="caution">
    <text evidence="12">The sequence shown here is derived from an EMBL/GenBank/DDBJ whole genome shotgun (WGS) entry which is preliminary data.</text>
</comment>
<keyword evidence="6" id="KW-0547">Nucleotide-binding</keyword>
<evidence type="ECO:0000256" key="9">
    <source>
        <dbReference type="ARBA" id="ARBA00031547"/>
    </source>
</evidence>
<evidence type="ECO:0000256" key="8">
    <source>
        <dbReference type="ARBA" id="ARBA00022842"/>
    </source>
</evidence>
<keyword evidence="13" id="KW-1185">Reference proteome</keyword>
<dbReference type="GO" id="GO:0016779">
    <property type="term" value="F:nucleotidyltransferase activity"/>
    <property type="evidence" value="ECO:0007669"/>
    <property type="project" value="UniProtKB-KW"/>
</dbReference>
<feature type="chain" id="PRO_5029622599" description="Selenoprotein O" evidence="11">
    <location>
        <begin position="18"/>
        <end position="686"/>
    </location>
</feature>
<dbReference type="EMBL" id="JACASE010000002">
    <property type="protein sequence ID" value="KAF6496190.1"/>
    <property type="molecule type" value="Genomic_DNA"/>
</dbReference>
<evidence type="ECO:0000256" key="6">
    <source>
        <dbReference type="ARBA" id="ARBA00022741"/>
    </source>
</evidence>
<keyword evidence="8" id="KW-0460">Magnesium</keyword>
<protein>
    <recommendedName>
        <fullName evidence="9">Selenoprotein O</fullName>
    </recommendedName>
</protein>
<dbReference type="PANTHER" id="PTHR12153:SF15">
    <property type="entry name" value="PROTEIN ADENYLYLTRANSFERASE SELO, MITOCHONDRIAL"/>
    <property type="match status" value="1"/>
</dbReference>
<dbReference type="GO" id="GO:0046872">
    <property type="term" value="F:metal ion binding"/>
    <property type="evidence" value="ECO:0007669"/>
    <property type="project" value="UniProtKB-KW"/>
</dbReference>
<evidence type="ECO:0000256" key="1">
    <source>
        <dbReference type="ARBA" id="ARBA00001946"/>
    </source>
</evidence>
<evidence type="ECO:0000256" key="10">
    <source>
        <dbReference type="SAM" id="MobiDB-lite"/>
    </source>
</evidence>
<evidence type="ECO:0000256" key="2">
    <source>
        <dbReference type="ARBA" id="ARBA00009747"/>
    </source>
</evidence>
<sequence>MASLKATFGASLTAARALSPLLGCLPLPALCSASAATRGTAMDSAPRWLAGLRFDNRALRELPVETPPPGPEGAPSTPRLVPGACFSRVRPTPLRQPRLVALSEPTLALLGLGPPPDDAAARQAREAEAALFFSGNALLPGAEPAAHCYCGHQFGQFAGQLGDGAAMYLGEVCTAAGERWELQLKGAGPTPFSRQADGRKVLRSSIREFLCSEAMFHLGIPTTRAGACVTSQSTVERDVFYDGNPKQEPCAVVLRVAPTFLSCADAWKPRPSRFGSFEIFKPADERTGRAGPSVGRNEIRVQMLDYVVGTFYPEIQAAHAGDSVQRNAAFFREVTRRTARMVAEWQCVGFCHGVLNTDNMSIVGLTIDYGPFGFLDRYDPDHVCNASDNAGRYTYRKQPEVCKWNLRKLAEALEPELPLALAEAILAEEYDAEFRRHYLHKMRSKLGLVQTEQEEDAVLVARLLETMQLTGADFTNTFCLLSSFPVEPEAPGQADVLTALTAQCASLEELRLAFRPQMDPRQLSMMLMLAQSNPQLFALLGSQANITKELERVEQQSRLEQLSPAELLSTNKDHWAAWLQEYRVRLEKDREGAGDTGTWQAERVRTMHASNPKYVLRNYIAHNAIEAAENGDFSEVRRVLKLLETPYHRDGEAPEVPDAAEPEGAAGGQRSYSSRPPLWAAELCVT</sequence>
<evidence type="ECO:0000313" key="13">
    <source>
        <dbReference type="Proteomes" id="UP000593571"/>
    </source>
</evidence>
<dbReference type="NCBIfam" id="NF000658">
    <property type="entry name" value="PRK00029.1"/>
    <property type="match status" value="1"/>
</dbReference>
<dbReference type="InterPro" id="IPR003846">
    <property type="entry name" value="SelO"/>
</dbReference>
<accession>A0A7J8JI92</accession>
<keyword evidence="5" id="KW-0479">Metal-binding</keyword>
<comment type="cofactor">
    <cofactor evidence="1">
        <name>Mg(2+)</name>
        <dbReference type="ChEBI" id="CHEBI:18420"/>
    </cofactor>
</comment>
<feature type="region of interest" description="Disordered" evidence="10">
    <location>
        <begin position="649"/>
        <end position="674"/>
    </location>
</feature>
<evidence type="ECO:0000256" key="3">
    <source>
        <dbReference type="ARBA" id="ARBA00022679"/>
    </source>
</evidence>
<dbReference type="GO" id="GO:0005524">
    <property type="term" value="F:ATP binding"/>
    <property type="evidence" value="ECO:0007669"/>
    <property type="project" value="UniProtKB-KW"/>
</dbReference>
<reference evidence="12 13" key="1">
    <citation type="journal article" date="2020" name="Nature">
        <title>Six reference-quality genomes reveal evolution of bat adaptations.</title>
        <authorList>
            <person name="Jebb D."/>
            <person name="Huang Z."/>
            <person name="Pippel M."/>
            <person name="Hughes G.M."/>
            <person name="Lavrichenko K."/>
            <person name="Devanna P."/>
            <person name="Winkler S."/>
            <person name="Jermiin L.S."/>
            <person name="Skirmuntt E.C."/>
            <person name="Katzourakis A."/>
            <person name="Burkitt-Gray L."/>
            <person name="Ray D.A."/>
            <person name="Sullivan K.A.M."/>
            <person name="Roscito J.G."/>
            <person name="Kirilenko B.M."/>
            <person name="Davalos L.M."/>
            <person name="Corthals A.P."/>
            <person name="Power M.L."/>
            <person name="Jones G."/>
            <person name="Ransome R.D."/>
            <person name="Dechmann D.K.N."/>
            <person name="Locatelli A.G."/>
            <person name="Puechmaille S.J."/>
            <person name="Fedrigo O."/>
            <person name="Jarvis E.D."/>
            <person name="Hiller M."/>
            <person name="Vernes S.C."/>
            <person name="Myers E.W."/>
            <person name="Teeling E.C."/>
        </authorList>
    </citation>
    <scope>NUCLEOTIDE SEQUENCE [LARGE SCALE GENOMIC DNA]</scope>
    <source>
        <strain evidence="12">MRouAeg1</strain>
        <tissue evidence="12">Muscle</tissue>
    </source>
</reference>
<evidence type="ECO:0000313" key="12">
    <source>
        <dbReference type="EMBL" id="KAF6496190.1"/>
    </source>
</evidence>
<gene>
    <name evidence="12" type="ORF">HJG63_010418</name>
</gene>
<keyword evidence="11" id="KW-0732">Signal</keyword>
<keyword evidence="4" id="KW-0548">Nucleotidyltransferase</keyword>
<proteinExistence type="inferred from homology"/>
<dbReference type="AlphaFoldDB" id="A0A7J8JI92"/>
<evidence type="ECO:0000256" key="4">
    <source>
        <dbReference type="ARBA" id="ARBA00022695"/>
    </source>
</evidence>
<dbReference type="PANTHER" id="PTHR12153">
    <property type="entry name" value="SELENOPROTEIN O"/>
    <property type="match status" value="1"/>
</dbReference>
<evidence type="ECO:0000256" key="11">
    <source>
        <dbReference type="SAM" id="SignalP"/>
    </source>
</evidence>
<keyword evidence="3" id="KW-0808">Transferase</keyword>
<dbReference type="HAMAP" id="MF_00692">
    <property type="entry name" value="SelO"/>
    <property type="match status" value="1"/>
</dbReference>